<evidence type="ECO:0000259" key="1">
    <source>
        <dbReference type="SMART" id="SM00760"/>
    </source>
</evidence>
<dbReference type="GO" id="GO:0006270">
    <property type="term" value="P:DNA replication initiation"/>
    <property type="evidence" value="ECO:0007669"/>
    <property type="project" value="InterPro"/>
</dbReference>
<dbReference type="EMBL" id="BMZH01000009">
    <property type="protein sequence ID" value="GHA99127.1"/>
    <property type="molecule type" value="Genomic_DNA"/>
</dbReference>
<dbReference type="Pfam" id="PF08299">
    <property type="entry name" value="Bac_DnaA_C"/>
    <property type="match status" value="1"/>
</dbReference>
<evidence type="ECO:0000313" key="2">
    <source>
        <dbReference type="EMBL" id="GHA99127.1"/>
    </source>
</evidence>
<dbReference type="CDD" id="cd06571">
    <property type="entry name" value="Bac_DnaA_C"/>
    <property type="match status" value="1"/>
</dbReference>
<accession>A0A8J3G2T0</accession>
<dbReference type="SUPFAM" id="SSF48295">
    <property type="entry name" value="TrpR-like"/>
    <property type="match status" value="1"/>
</dbReference>
<sequence>MPRIRRIDPTDPARAKLAVAAAAIEFGVPDLDLANPDHRTPLTDYARQVAMYLSSCSFGMTMTRIGELFGRDRSTVSHAIKVVEDGRTDPVLDEKIERLEIWLGKAPRR</sequence>
<dbReference type="Proteomes" id="UP000634004">
    <property type="component" value="Unassembled WGS sequence"/>
</dbReference>
<dbReference type="SMART" id="SM00760">
    <property type="entry name" value="Bac_DnaA_C"/>
    <property type="match status" value="1"/>
</dbReference>
<dbReference type="AlphaFoldDB" id="A0A8J3G2T0"/>
<dbReference type="InterPro" id="IPR010921">
    <property type="entry name" value="Trp_repressor/repl_initiator"/>
</dbReference>
<evidence type="ECO:0000313" key="3">
    <source>
        <dbReference type="Proteomes" id="UP000634004"/>
    </source>
</evidence>
<feature type="domain" description="Chromosomal replication initiator DnaA C-terminal" evidence="1">
    <location>
        <begin position="14"/>
        <end position="83"/>
    </location>
</feature>
<dbReference type="GO" id="GO:0043565">
    <property type="term" value="F:sequence-specific DNA binding"/>
    <property type="evidence" value="ECO:0007669"/>
    <property type="project" value="InterPro"/>
</dbReference>
<reference evidence="2" key="1">
    <citation type="journal article" date="2014" name="Int. J. Syst. Evol. Microbiol.">
        <title>Complete genome sequence of Corynebacterium casei LMG S-19264T (=DSM 44701T), isolated from a smear-ripened cheese.</title>
        <authorList>
            <consortium name="US DOE Joint Genome Institute (JGI-PGF)"/>
            <person name="Walter F."/>
            <person name="Albersmeier A."/>
            <person name="Kalinowski J."/>
            <person name="Ruckert C."/>
        </authorList>
    </citation>
    <scope>NUCLEOTIDE SEQUENCE</scope>
    <source>
        <strain evidence="2">KCTC 32513</strain>
    </source>
</reference>
<dbReference type="GO" id="GO:0005524">
    <property type="term" value="F:ATP binding"/>
    <property type="evidence" value="ECO:0007669"/>
    <property type="project" value="InterPro"/>
</dbReference>
<proteinExistence type="predicted"/>
<dbReference type="Gene3D" id="1.10.1750.10">
    <property type="match status" value="1"/>
</dbReference>
<protein>
    <submittedName>
        <fullName evidence="2">Chromosomal replication initiator protein DnaA</fullName>
    </submittedName>
</protein>
<comment type="caution">
    <text evidence="2">The sequence shown here is derived from an EMBL/GenBank/DDBJ whole genome shotgun (WGS) entry which is preliminary data.</text>
</comment>
<reference evidence="2" key="2">
    <citation type="submission" date="2020-09" db="EMBL/GenBank/DDBJ databases">
        <authorList>
            <person name="Sun Q."/>
            <person name="Kim S."/>
        </authorList>
    </citation>
    <scope>NUCLEOTIDE SEQUENCE</scope>
    <source>
        <strain evidence="2">KCTC 32513</strain>
    </source>
</reference>
<name>A0A8J3G2T0_9PROT</name>
<gene>
    <name evidence="2" type="ORF">GCM10009069_22640</name>
</gene>
<dbReference type="InterPro" id="IPR013159">
    <property type="entry name" value="DnaA_C"/>
</dbReference>
<dbReference type="GO" id="GO:0006275">
    <property type="term" value="P:regulation of DNA replication"/>
    <property type="evidence" value="ECO:0007669"/>
    <property type="project" value="InterPro"/>
</dbReference>
<organism evidence="2 3">
    <name type="scientific">Algimonas arctica</name>
    <dbReference type="NCBI Taxonomy" id="1479486"/>
    <lineage>
        <taxon>Bacteria</taxon>
        <taxon>Pseudomonadati</taxon>
        <taxon>Pseudomonadota</taxon>
        <taxon>Alphaproteobacteria</taxon>
        <taxon>Maricaulales</taxon>
        <taxon>Robiginitomaculaceae</taxon>
        <taxon>Algimonas</taxon>
    </lineage>
</organism>
<dbReference type="RefSeq" id="WP_189498498.1">
    <property type="nucleotide sequence ID" value="NZ_BMZH01000009.1"/>
</dbReference>
<keyword evidence="3" id="KW-1185">Reference proteome</keyword>